<evidence type="ECO:0000256" key="4">
    <source>
        <dbReference type="ARBA" id="ARBA00022741"/>
    </source>
</evidence>
<keyword evidence="9" id="KW-1185">Reference proteome</keyword>
<feature type="domain" description="Pyridoxamine kinase/Phosphomethylpyrimidine kinase" evidence="7">
    <location>
        <begin position="15"/>
        <end position="265"/>
    </location>
</feature>
<comment type="pathway">
    <text evidence="1">Cofactor biosynthesis; thiamine diphosphate biosynthesis.</text>
</comment>
<gene>
    <name evidence="8" type="primary">thiD</name>
    <name evidence="8" type="ORF">E5987_03620</name>
</gene>
<dbReference type="InterPro" id="IPR004399">
    <property type="entry name" value="HMP/HMP-P_kinase_dom"/>
</dbReference>
<dbReference type="SUPFAM" id="SSF53613">
    <property type="entry name" value="Ribokinase-like"/>
    <property type="match status" value="1"/>
</dbReference>
<dbReference type="InterPro" id="IPR013749">
    <property type="entry name" value="PM/HMP-P_kinase-1"/>
</dbReference>
<keyword evidence="5 8" id="KW-0418">Kinase</keyword>
<protein>
    <recommendedName>
        <fullName evidence="2">hydroxymethylpyrimidine kinase</fullName>
        <ecNumber evidence="2">2.7.1.49</ecNumber>
    </recommendedName>
</protein>
<dbReference type="GO" id="GO:0005524">
    <property type="term" value="F:ATP binding"/>
    <property type="evidence" value="ECO:0007669"/>
    <property type="project" value="UniProtKB-KW"/>
</dbReference>
<proteinExistence type="predicted"/>
<dbReference type="EC" id="2.7.1.49" evidence="2"/>
<dbReference type="NCBIfam" id="TIGR00097">
    <property type="entry name" value="HMP-P_kinase"/>
    <property type="match status" value="1"/>
</dbReference>
<dbReference type="UniPathway" id="UPA00060">
    <property type="reaction ID" value="UER00138"/>
</dbReference>
<comment type="caution">
    <text evidence="8">The sequence shown here is derived from an EMBL/GenBank/DDBJ whole genome shotgun (WGS) entry which is preliminary data.</text>
</comment>
<evidence type="ECO:0000313" key="8">
    <source>
        <dbReference type="EMBL" id="MVX56295.1"/>
    </source>
</evidence>
<name>A0A6L6YF25_9BURK</name>
<evidence type="ECO:0000259" key="7">
    <source>
        <dbReference type="Pfam" id="PF08543"/>
    </source>
</evidence>
<dbReference type="EMBL" id="WSRP01000008">
    <property type="protein sequence ID" value="MVX56295.1"/>
    <property type="molecule type" value="Genomic_DNA"/>
</dbReference>
<dbReference type="GO" id="GO:0008972">
    <property type="term" value="F:phosphomethylpyrimidine kinase activity"/>
    <property type="evidence" value="ECO:0007669"/>
    <property type="project" value="InterPro"/>
</dbReference>
<dbReference type="GO" id="GO:0008902">
    <property type="term" value="F:hydroxymethylpyrimidine kinase activity"/>
    <property type="evidence" value="ECO:0007669"/>
    <property type="project" value="UniProtKB-EC"/>
</dbReference>
<evidence type="ECO:0000256" key="6">
    <source>
        <dbReference type="ARBA" id="ARBA00022840"/>
    </source>
</evidence>
<dbReference type="Gene3D" id="3.40.1190.20">
    <property type="match status" value="1"/>
</dbReference>
<keyword evidence="6" id="KW-0067">ATP-binding</keyword>
<keyword evidence="4" id="KW-0547">Nucleotide-binding</keyword>
<dbReference type="Pfam" id="PF08543">
    <property type="entry name" value="Phos_pyr_kin"/>
    <property type="match status" value="1"/>
</dbReference>
<evidence type="ECO:0000313" key="9">
    <source>
        <dbReference type="Proteomes" id="UP000472580"/>
    </source>
</evidence>
<dbReference type="Proteomes" id="UP000472580">
    <property type="component" value="Unassembled WGS sequence"/>
</dbReference>
<dbReference type="OrthoDB" id="9810880at2"/>
<accession>A0A6L6YF25</accession>
<organism evidence="8 9">
    <name type="scientific">Parasutterella muris</name>
    <dbReference type="NCBI Taxonomy" id="2565572"/>
    <lineage>
        <taxon>Bacteria</taxon>
        <taxon>Pseudomonadati</taxon>
        <taxon>Pseudomonadota</taxon>
        <taxon>Betaproteobacteria</taxon>
        <taxon>Burkholderiales</taxon>
        <taxon>Sutterellaceae</taxon>
        <taxon>Parasutterella</taxon>
    </lineage>
</organism>
<dbReference type="RefSeq" id="WP_160334767.1">
    <property type="nucleotide sequence ID" value="NZ_CALPCR010000004.1"/>
</dbReference>
<evidence type="ECO:0000256" key="1">
    <source>
        <dbReference type="ARBA" id="ARBA00004948"/>
    </source>
</evidence>
<dbReference type="InterPro" id="IPR029056">
    <property type="entry name" value="Ribokinase-like"/>
</dbReference>
<sequence length="272" mass="29715">MQTQHPTVLTIAGVDPSGGAGILADIKTMSSLGAYATGVVTAVTAQNTVGVQGALPIPTDFVVRQIDTLFEDVHIDSVKIGMLFDSNLIRAIAERLRYWKPRFIVLDPVMVAKSGDALLTREAISTLREELLPISTIITPNLPEAAELLQAVDITDDDQMEEAANDLWKMKGCTGWVYLKGGHQENVDHSMDLLYDGRHMIRYSAERTNTKNTHGTGCALSSALAALLPVSSDIPMAAREAKRYITQAIIHADELHIGHGHGPVHHFYAQWR</sequence>
<dbReference type="GO" id="GO:0005829">
    <property type="term" value="C:cytosol"/>
    <property type="evidence" value="ECO:0007669"/>
    <property type="project" value="TreeGrafter"/>
</dbReference>
<evidence type="ECO:0000256" key="3">
    <source>
        <dbReference type="ARBA" id="ARBA00022679"/>
    </source>
</evidence>
<dbReference type="GO" id="GO:0009229">
    <property type="term" value="P:thiamine diphosphate biosynthetic process"/>
    <property type="evidence" value="ECO:0007669"/>
    <property type="project" value="UniProtKB-UniPathway"/>
</dbReference>
<dbReference type="AlphaFoldDB" id="A0A6L6YF25"/>
<dbReference type="FunFam" id="3.40.1190.20:FF:000003">
    <property type="entry name" value="Phosphomethylpyrimidine kinase ThiD"/>
    <property type="match status" value="1"/>
</dbReference>
<dbReference type="GO" id="GO:0009228">
    <property type="term" value="P:thiamine biosynthetic process"/>
    <property type="evidence" value="ECO:0007669"/>
    <property type="project" value="InterPro"/>
</dbReference>
<dbReference type="PANTHER" id="PTHR20858:SF17">
    <property type="entry name" value="HYDROXYMETHYLPYRIMIDINE_PHOSPHOMETHYLPYRIMIDINE KINASE THI20-RELATED"/>
    <property type="match status" value="1"/>
</dbReference>
<evidence type="ECO:0000256" key="5">
    <source>
        <dbReference type="ARBA" id="ARBA00022777"/>
    </source>
</evidence>
<evidence type="ECO:0000256" key="2">
    <source>
        <dbReference type="ARBA" id="ARBA00012135"/>
    </source>
</evidence>
<reference evidence="8 9" key="1">
    <citation type="submission" date="2019-12" db="EMBL/GenBank/DDBJ databases">
        <title>Microbes associate with the intestines of laboratory mice.</title>
        <authorList>
            <person name="Navarre W."/>
            <person name="Wong E."/>
        </authorList>
    </citation>
    <scope>NUCLEOTIDE SEQUENCE [LARGE SCALE GENOMIC DNA]</scope>
    <source>
        <strain evidence="8 9">NM82_D38</strain>
    </source>
</reference>
<dbReference type="CDD" id="cd01169">
    <property type="entry name" value="HMPP_kinase"/>
    <property type="match status" value="1"/>
</dbReference>
<dbReference type="PANTHER" id="PTHR20858">
    <property type="entry name" value="PHOSPHOMETHYLPYRIMIDINE KINASE"/>
    <property type="match status" value="1"/>
</dbReference>
<keyword evidence="3 8" id="KW-0808">Transferase</keyword>